<feature type="compositionally biased region" description="Basic and acidic residues" evidence="1">
    <location>
        <begin position="70"/>
        <end position="89"/>
    </location>
</feature>
<proteinExistence type="predicted"/>
<feature type="compositionally biased region" description="Basic and acidic residues" evidence="1">
    <location>
        <begin position="29"/>
        <end position="62"/>
    </location>
</feature>
<evidence type="ECO:0000313" key="3">
    <source>
        <dbReference type="Proteomes" id="UP000053232"/>
    </source>
</evidence>
<accession>A0A073HZY8</accession>
<dbReference type="EMBL" id="ARYC01003354">
    <property type="protein sequence ID" value="KEJ82835.1"/>
    <property type="molecule type" value="Genomic_DNA"/>
</dbReference>
<name>A0A073HZY8_9SPIT</name>
<organism evidence="2 3">
    <name type="scientific">Oxytricha trifallax</name>
    <dbReference type="NCBI Taxonomy" id="1172189"/>
    <lineage>
        <taxon>Eukaryota</taxon>
        <taxon>Sar</taxon>
        <taxon>Alveolata</taxon>
        <taxon>Ciliophora</taxon>
        <taxon>Intramacronucleata</taxon>
        <taxon>Spirotrichea</taxon>
        <taxon>Stichotrichia</taxon>
        <taxon>Sporadotrichida</taxon>
        <taxon>Oxytrichidae</taxon>
        <taxon>Oxytrichinae</taxon>
        <taxon>Oxytricha</taxon>
    </lineage>
</organism>
<sequence>MGCMQSGICCGSGNTFNQYVTPDAFGNRRQNEMNLTRDGHERNEERKGVDQGDKEEYKDGGDQRQIADNQDQHHDGQRANLFEDVKGDGEGVYYGDDDGENNGKGDGENDDVEELDFNLQEERRLKIAEEEVKLKVERRVKIAEDEEVKLQSANDLYDLFYPNQNVNGNNSNPNHLNNNQQVQNIIQNHPVNPQDL</sequence>
<reference evidence="3" key="1">
    <citation type="journal article" date="2014" name="Cell">
        <title>The Architecture of a Scrambled Genome Reveals Massive Levels of Genomic Rearrangement during Development.</title>
        <authorList>
            <person name="Chen X."/>
            <person name="Bracht J.R."/>
            <person name="Goldman A.D."/>
            <person name="Dolzhenko E."/>
            <person name="Clay D.M."/>
            <person name="Swart E.C."/>
            <person name="Perlman D.H."/>
            <person name="Doak T.G."/>
            <person name="Stuart A."/>
            <person name="Amemiya C.T."/>
            <person name="Sebra R.P."/>
            <person name="Landweber L.F."/>
        </authorList>
    </citation>
    <scope>NUCLEOTIDE SEQUENCE [LARGE SCALE GENOMIC DNA]</scope>
    <source>
        <strain evidence="3">JRB310</strain>
    </source>
</reference>
<dbReference type="AlphaFoldDB" id="A0A073HZY8"/>
<evidence type="ECO:0000313" key="2">
    <source>
        <dbReference type="EMBL" id="KEJ82835.1"/>
    </source>
</evidence>
<dbReference type="Proteomes" id="UP000053232">
    <property type="component" value="Unassembled WGS sequence"/>
</dbReference>
<gene>
    <name evidence="2" type="ORF">OXYTRIMIC_431</name>
</gene>
<evidence type="ECO:0000256" key="1">
    <source>
        <dbReference type="SAM" id="MobiDB-lite"/>
    </source>
</evidence>
<keyword evidence="3" id="KW-1185">Reference proteome</keyword>
<protein>
    <submittedName>
        <fullName evidence="2">Uncharacterized protein</fullName>
    </submittedName>
</protein>
<comment type="caution">
    <text evidence="2">The sequence shown here is derived from an EMBL/GenBank/DDBJ whole genome shotgun (WGS) entry which is preliminary data.</text>
</comment>
<feature type="region of interest" description="Disordered" evidence="1">
    <location>
        <begin position="27"/>
        <end position="111"/>
    </location>
</feature>